<name>A0ABY4F147_9BACI</name>
<feature type="transmembrane region" description="Helical" evidence="8">
    <location>
        <begin position="97"/>
        <end position="116"/>
    </location>
</feature>
<evidence type="ECO:0000256" key="4">
    <source>
        <dbReference type="ARBA" id="ARBA00022475"/>
    </source>
</evidence>
<protein>
    <submittedName>
        <fullName evidence="9">Iron ABC transporter permease</fullName>
    </submittedName>
</protein>
<feature type="transmembrane region" description="Helical" evidence="8">
    <location>
        <begin position="122"/>
        <end position="141"/>
    </location>
</feature>
<dbReference type="InterPro" id="IPR000522">
    <property type="entry name" value="ABC_transptr_permease_BtuC"/>
</dbReference>
<feature type="transmembrane region" description="Helical" evidence="8">
    <location>
        <begin position="310"/>
        <end position="331"/>
    </location>
</feature>
<gene>
    <name evidence="9" type="ORF">MUN88_10300</name>
</gene>
<evidence type="ECO:0000313" key="9">
    <source>
        <dbReference type="EMBL" id="UOQ50407.1"/>
    </source>
</evidence>
<evidence type="ECO:0000256" key="7">
    <source>
        <dbReference type="ARBA" id="ARBA00023136"/>
    </source>
</evidence>
<dbReference type="RefSeq" id="WP_244724058.1">
    <property type="nucleotide sequence ID" value="NZ_CP095072.1"/>
</dbReference>
<keyword evidence="4" id="KW-1003">Cell membrane</keyword>
<feature type="transmembrane region" description="Helical" evidence="8">
    <location>
        <begin position="67"/>
        <end position="85"/>
    </location>
</feature>
<accession>A0ABY4F147</accession>
<dbReference type="CDD" id="cd06550">
    <property type="entry name" value="TM_ABC_iron-siderophores_like"/>
    <property type="match status" value="1"/>
</dbReference>
<keyword evidence="5 8" id="KW-0812">Transmembrane</keyword>
<reference evidence="9 10" key="1">
    <citation type="submission" date="2022-04" db="EMBL/GenBank/DDBJ databases">
        <title>Gracilibacillus sp. isolated from saltern.</title>
        <authorList>
            <person name="Won M."/>
            <person name="Lee C.-M."/>
            <person name="Woen H.-Y."/>
            <person name="Kwon S.-W."/>
        </authorList>
    </citation>
    <scope>NUCLEOTIDE SEQUENCE [LARGE SCALE GENOMIC DNA]</scope>
    <source>
        <strain evidence="9 10">SSWR10-1</strain>
    </source>
</reference>
<feature type="transmembrane region" description="Helical" evidence="8">
    <location>
        <begin position="276"/>
        <end position="298"/>
    </location>
</feature>
<comment type="subcellular location">
    <subcellularLocation>
        <location evidence="1">Cell membrane</location>
        <topology evidence="1">Multi-pass membrane protein</topology>
    </subcellularLocation>
</comment>
<keyword evidence="6 8" id="KW-1133">Transmembrane helix</keyword>
<proteinExistence type="inferred from homology"/>
<evidence type="ECO:0000256" key="5">
    <source>
        <dbReference type="ARBA" id="ARBA00022692"/>
    </source>
</evidence>
<dbReference type="Pfam" id="PF01032">
    <property type="entry name" value="FecCD"/>
    <property type="match status" value="1"/>
</dbReference>
<feature type="transmembrane region" description="Helical" evidence="8">
    <location>
        <begin position="240"/>
        <end position="269"/>
    </location>
</feature>
<keyword evidence="10" id="KW-1185">Reference proteome</keyword>
<organism evidence="9 10">
    <name type="scientific">Gracilibacillus caseinilyticus</name>
    <dbReference type="NCBI Taxonomy" id="2932256"/>
    <lineage>
        <taxon>Bacteria</taxon>
        <taxon>Bacillati</taxon>
        <taxon>Bacillota</taxon>
        <taxon>Bacilli</taxon>
        <taxon>Bacillales</taxon>
        <taxon>Bacillaceae</taxon>
        <taxon>Gracilibacillus</taxon>
    </lineage>
</organism>
<dbReference type="SUPFAM" id="SSF81345">
    <property type="entry name" value="ABC transporter involved in vitamin B12 uptake, BtuC"/>
    <property type="match status" value="1"/>
</dbReference>
<sequence length="337" mass="36245">MVAAQTKNGRRLLYIYLVLVLVLFGVVMLSLSMGAEWISPLELWRYFTGQTEGQYDFTIYMLRLPRVLLAIVVGSCLAVAGLILQSIIRNPLASPDIIGVTAGGSVGAMVFLVLFMGTITIIWLPLFAISGAAIVMILIYGLSWKNGVTPNRLVLIGIGIAAAMQGLVSFMIVFSDTSVTTKAYIWMTGSIYGAVMKDVYQLLPWAVLGILMTVMLARTVSTLELGDELATSLGVRVQLIRLSLLILSVLLAGSAVAFAGGIGFVGLIAPHIAKKLISYSFVLLVPITAVIGAIMVAVSDLVARTAFYPLDLPAGVFTAAIGAPFFIYLLYRNRYHN</sequence>
<evidence type="ECO:0000256" key="8">
    <source>
        <dbReference type="SAM" id="Phobius"/>
    </source>
</evidence>
<keyword evidence="3" id="KW-0813">Transport</keyword>
<evidence type="ECO:0000313" key="10">
    <source>
        <dbReference type="Proteomes" id="UP000831782"/>
    </source>
</evidence>
<evidence type="ECO:0000256" key="1">
    <source>
        <dbReference type="ARBA" id="ARBA00004651"/>
    </source>
</evidence>
<dbReference type="EMBL" id="CP095072">
    <property type="protein sequence ID" value="UOQ50407.1"/>
    <property type="molecule type" value="Genomic_DNA"/>
</dbReference>
<dbReference type="Proteomes" id="UP000831782">
    <property type="component" value="Chromosome"/>
</dbReference>
<evidence type="ECO:0000256" key="6">
    <source>
        <dbReference type="ARBA" id="ARBA00022989"/>
    </source>
</evidence>
<dbReference type="PANTHER" id="PTHR30472:SF24">
    <property type="entry name" value="FERRIC ENTEROBACTIN TRANSPORT SYSTEM PERMEASE PROTEIN FEPG"/>
    <property type="match status" value="1"/>
</dbReference>
<comment type="similarity">
    <text evidence="2">Belongs to the binding-protein-dependent transport system permease family. FecCD subfamily.</text>
</comment>
<evidence type="ECO:0000256" key="2">
    <source>
        <dbReference type="ARBA" id="ARBA00007935"/>
    </source>
</evidence>
<feature type="transmembrane region" description="Helical" evidence="8">
    <location>
        <begin position="12"/>
        <end position="35"/>
    </location>
</feature>
<evidence type="ECO:0000256" key="3">
    <source>
        <dbReference type="ARBA" id="ARBA00022448"/>
    </source>
</evidence>
<dbReference type="Gene3D" id="1.10.3470.10">
    <property type="entry name" value="ABC transporter involved in vitamin B12 uptake, BtuC"/>
    <property type="match status" value="1"/>
</dbReference>
<keyword evidence="7 8" id="KW-0472">Membrane</keyword>
<dbReference type="PANTHER" id="PTHR30472">
    <property type="entry name" value="FERRIC ENTEROBACTIN TRANSPORT SYSTEM PERMEASE PROTEIN"/>
    <property type="match status" value="1"/>
</dbReference>
<feature type="transmembrane region" description="Helical" evidence="8">
    <location>
        <begin position="153"/>
        <end position="173"/>
    </location>
</feature>
<dbReference type="InterPro" id="IPR037294">
    <property type="entry name" value="ABC_BtuC-like"/>
</dbReference>